<dbReference type="EMBL" id="SMBX01000005">
    <property type="protein sequence ID" value="TCU98485.1"/>
    <property type="molecule type" value="Genomic_DNA"/>
</dbReference>
<feature type="transmembrane region" description="Helical" evidence="1">
    <location>
        <begin position="198"/>
        <end position="221"/>
    </location>
</feature>
<feature type="transmembrane region" description="Helical" evidence="1">
    <location>
        <begin position="172"/>
        <end position="192"/>
    </location>
</feature>
<keyword evidence="3" id="KW-0378">Hydrolase</keyword>
<comment type="caution">
    <text evidence="3">The sequence shown here is derived from an EMBL/GenBank/DDBJ whole genome shotgun (WGS) entry which is preliminary data.</text>
</comment>
<keyword evidence="4" id="KW-1185">Reference proteome</keyword>
<dbReference type="GO" id="GO:0006508">
    <property type="term" value="P:proteolysis"/>
    <property type="evidence" value="ECO:0007669"/>
    <property type="project" value="UniProtKB-KW"/>
</dbReference>
<keyword evidence="1" id="KW-0472">Membrane</keyword>
<protein>
    <submittedName>
        <fullName evidence="3">CAAX prenyl protease-like protein</fullName>
    </submittedName>
</protein>
<dbReference type="AlphaFoldDB" id="A0A4R3V172"/>
<dbReference type="GO" id="GO:0004175">
    <property type="term" value="F:endopeptidase activity"/>
    <property type="evidence" value="ECO:0007669"/>
    <property type="project" value="UniProtKB-ARBA"/>
</dbReference>
<proteinExistence type="predicted"/>
<gene>
    <name evidence="3" type="ORF">EV686_105186</name>
</gene>
<sequence length="251" mass="28553">MADAGGRNTALRFRTELQDFLRFLRHPRFGPRLPDGRSGNGIAADWRPGAGPLRLLQWAALLWLVNIVFLGPLAVMAAEAGGAQHRLDIDRIPWLQALLWAPLVEELLFRYGLRRPGHALLVVPVIAYVLFTGPQAATILLVGIVLLLLWREHASARRRPLSWHARLQYREWFPHLFYLATLLFAVIHLHNFNLNQTPWWLLPLLVLPQFVTGLVLGWLRVRRGIADAIILHAMFNGGPLLLIWMVLKALD</sequence>
<reference evidence="3 4" key="1">
    <citation type="submission" date="2019-03" db="EMBL/GenBank/DDBJ databases">
        <title>Genomic Encyclopedia of Type Strains, Phase IV (KMG-IV): sequencing the most valuable type-strain genomes for metagenomic binning, comparative biology and taxonomic classification.</title>
        <authorList>
            <person name="Goeker M."/>
        </authorList>
    </citation>
    <scope>NUCLEOTIDE SEQUENCE [LARGE SCALE GENOMIC DNA]</scope>
    <source>
        <strain evidence="3 4">DSM 100048</strain>
    </source>
</reference>
<dbReference type="GO" id="GO:0080120">
    <property type="term" value="P:CAAX-box protein maturation"/>
    <property type="evidence" value="ECO:0007669"/>
    <property type="project" value="UniProtKB-ARBA"/>
</dbReference>
<accession>A0A4R3V172</accession>
<dbReference type="InterPro" id="IPR003675">
    <property type="entry name" value="Rce1/LyrA-like_dom"/>
</dbReference>
<dbReference type="Pfam" id="PF02517">
    <property type="entry name" value="Rce1-like"/>
    <property type="match status" value="1"/>
</dbReference>
<feature type="transmembrane region" description="Helical" evidence="1">
    <location>
        <begin position="125"/>
        <end position="151"/>
    </location>
</feature>
<feature type="transmembrane region" description="Helical" evidence="1">
    <location>
        <begin position="55"/>
        <end position="80"/>
    </location>
</feature>
<keyword evidence="1" id="KW-1133">Transmembrane helix</keyword>
<dbReference type="OrthoDB" id="8521072at2"/>
<name>A0A4R3V172_9BURK</name>
<feature type="transmembrane region" description="Helical" evidence="1">
    <location>
        <begin position="228"/>
        <end position="247"/>
    </location>
</feature>
<dbReference type="Proteomes" id="UP000294692">
    <property type="component" value="Unassembled WGS sequence"/>
</dbReference>
<organism evidence="3 4">
    <name type="scientific">Paracandidimonas soli</name>
    <dbReference type="NCBI Taxonomy" id="1917182"/>
    <lineage>
        <taxon>Bacteria</taxon>
        <taxon>Pseudomonadati</taxon>
        <taxon>Pseudomonadota</taxon>
        <taxon>Betaproteobacteria</taxon>
        <taxon>Burkholderiales</taxon>
        <taxon>Alcaligenaceae</taxon>
        <taxon>Paracandidimonas</taxon>
    </lineage>
</organism>
<feature type="domain" description="CAAX prenyl protease 2/Lysostaphin resistance protein A-like" evidence="2">
    <location>
        <begin position="94"/>
        <end position="236"/>
    </location>
</feature>
<keyword evidence="1" id="KW-0812">Transmembrane</keyword>
<evidence type="ECO:0000256" key="1">
    <source>
        <dbReference type="SAM" id="Phobius"/>
    </source>
</evidence>
<evidence type="ECO:0000313" key="3">
    <source>
        <dbReference type="EMBL" id="TCU98485.1"/>
    </source>
</evidence>
<keyword evidence="3" id="KW-0645">Protease</keyword>
<dbReference type="RefSeq" id="WP_132477145.1">
    <property type="nucleotide sequence ID" value="NZ_JBEBWM010000050.1"/>
</dbReference>
<evidence type="ECO:0000259" key="2">
    <source>
        <dbReference type="Pfam" id="PF02517"/>
    </source>
</evidence>
<evidence type="ECO:0000313" key="4">
    <source>
        <dbReference type="Proteomes" id="UP000294692"/>
    </source>
</evidence>